<dbReference type="PROSITE" id="PS00874">
    <property type="entry name" value="T2SP_F"/>
    <property type="match status" value="1"/>
</dbReference>
<feature type="transmembrane region" description="Helical" evidence="9">
    <location>
        <begin position="379"/>
        <end position="399"/>
    </location>
</feature>
<evidence type="ECO:0000256" key="8">
    <source>
        <dbReference type="RuleBase" id="RU003923"/>
    </source>
</evidence>
<keyword evidence="4" id="KW-1003">Cell membrane</keyword>
<gene>
    <name evidence="11" type="ORF">GCM10009844_12770</name>
</gene>
<keyword evidence="3 8" id="KW-0813">Transport</keyword>
<comment type="subcellular location">
    <subcellularLocation>
        <location evidence="1 8">Cell membrane</location>
        <topology evidence="1 8">Multi-pass membrane protein</topology>
    </subcellularLocation>
</comment>
<dbReference type="PRINTS" id="PR00812">
    <property type="entry name" value="BCTERIALGSPF"/>
</dbReference>
<dbReference type="InterPro" id="IPR003004">
    <property type="entry name" value="GspF/PilC"/>
</dbReference>
<evidence type="ECO:0000256" key="4">
    <source>
        <dbReference type="ARBA" id="ARBA00022475"/>
    </source>
</evidence>
<dbReference type="Proteomes" id="UP001501771">
    <property type="component" value="Unassembled WGS sequence"/>
</dbReference>
<evidence type="ECO:0000256" key="9">
    <source>
        <dbReference type="SAM" id="Phobius"/>
    </source>
</evidence>
<comment type="similarity">
    <text evidence="2 8">Belongs to the GSP F family.</text>
</comment>
<keyword evidence="6 9" id="KW-1133">Transmembrane helix</keyword>
<reference evidence="11 12" key="1">
    <citation type="journal article" date="2019" name="Int. J. Syst. Evol. Microbiol.">
        <title>The Global Catalogue of Microorganisms (GCM) 10K type strain sequencing project: providing services to taxonomists for standard genome sequencing and annotation.</title>
        <authorList>
            <consortium name="The Broad Institute Genomics Platform"/>
            <consortium name="The Broad Institute Genome Sequencing Center for Infectious Disease"/>
            <person name="Wu L."/>
            <person name="Ma J."/>
        </authorList>
    </citation>
    <scope>NUCLEOTIDE SEQUENCE [LARGE SCALE GENOMIC DNA]</scope>
    <source>
        <strain evidence="11 12">JCM 16022</strain>
    </source>
</reference>
<dbReference type="Gene3D" id="1.20.81.30">
    <property type="entry name" value="Type II secretion system (T2SS), domain F"/>
    <property type="match status" value="2"/>
</dbReference>
<evidence type="ECO:0000256" key="6">
    <source>
        <dbReference type="ARBA" id="ARBA00022989"/>
    </source>
</evidence>
<comment type="caution">
    <text evidence="11">The sequence shown here is derived from an EMBL/GenBank/DDBJ whole genome shotgun (WGS) entry which is preliminary data.</text>
</comment>
<feature type="transmembrane region" description="Helical" evidence="9">
    <location>
        <begin position="173"/>
        <end position="195"/>
    </location>
</feature>
<feature type="domain" description="Type II secretion system protein GspF" evidence="10">
    <location>
        <begin position="276"/>
        <end position="398"/>
    </location>
</feature>
<evidence type="ECO:0000256" key="3">
    <source>
        <dbReference type="ARBA" id="ARBA00022448"/>
    </source>
</evidence>
<accession>A0ABN2ZGU0</accession>
<sequence>MSSTATQYAYKVRDASGKFTEGKVEAVSEAAVAEKLMAMGYVPLEVKPANVGMQREINIGPKKRVKTKDLAVFSRQFATMIDAGLTMIRALSIMADQSDNPELRRILRAIKQDVEAGLSLSASFAKFPETFPPLMTNMTKAGEAGGFLDGAMRQIADNFEAEVRLRGKIKAALTYPVVVFILAMLMCVAMLIFVVPVFSGMFEDLGGELPLPTKILVMLSGAMKFLLPIGIVVGFSFMMWWRKFGRTERVRNVVDPLKLKLPVFGKLFQKLALTRFARNFGTLLSSGVPILQSIDIVSETTGSIVISRALNQVRESVRRGDSVAGPLAEHDVFPAMVVQMIASGEEAGAIDQMLKKIAEFYDEEVEAMTESLTALIEPLMIAFLGGVVGSMIVALYMPIFKVFDMIG</sequence>
<evidence type="ECO:0000256" key="1">
    <source>
        <dbReference type="ARBA" id="ARBA00004651"/>
    </source>
</evidence>
<dbReference type="InterPro" id="IPR001992">
    <property type="entry name" value="T2SS_GspF/T4SS_PilC_CS"/>
</dbReference>
<evidence type="ECO:0000259" key="10">
    <source>
        <dbReference type="Pfam" id="PF00482"/>
    </source>
</evidence>
<evidence type="ECO:0000313" key="12">
    <source>
        <dbReference type="Proteomes" id="UP001501771"/>
    </source>
</evidence>
<organism evidence="11 12">
    <name type="scientific">Nocardioides koreensis</name>
    <dbReference type="NCBI Taxonomy" id="433651"/>
    <lineage>
        <taxon>Bacteria</taxon>
        <taxon>Bacillati</taxon>
        <taxon>Actinomycetota</taxon>
        <taxon>Actinomycetes</taxon>
        <taxon>Propionibacteriales</taxon>
        <taxon>Nocardioidaceae</taxon>
        <taxon>Nocardioides</taxon>
    </lineage>
</organism>
<dbReference type="InterPro" id="IPR042094">
    <property type="entry name" value="T2SS_GspF_sf"/>
</dbReference>
<evidence type="ECO:0000256" key="2">
    <source>
        <dbReference type="ARBA" id="ARBA00005745"/>
    </source>
</evidence>
<dbReference type="PANTHER" id="PTHR30012">
    <property type="entry name" value="GENERAL SECRETION PATHWAY PROTEIN"/>
    <property type="match status" value="1"/>
</dbReference>
<evidence type="ECO:0000256" key="7">
    <source>
        <dbReference type="ARBA" id="ARBA00023136"/>
    </source>
</evidence>
<protein>
    <submittedName>
        <fullName evidence="11">Type II secretion system F family protein</fullName>
    </submittedName>
</protein>
<keyword evidence="12" id="KW-1185">Reference proteome</keyword>
<keyword evidence="7 9" id="KW-0472">Membrane</keyword>
<dbReference type="EMBL" id="BAAAQR010000003">
    <property type="protein sequence ID" value="GAA2141984.1"/>
    <property type="molecule type" value="Genomic_DNA"/>
</dbReference>
<name>A0ABN2ZGU0_9ACTN</name>
<feature type="transmembrane region" description="Helical" evidence="9">
    <location>
        <begin position="215"/>
        <end position="241"/>
    </location>
</feature>
<proteinExistence type="inferred from homology"/>
<dbReference type="RefSeq" id="WP_344149250.1">
    <property type="nucleotide sequence ID" value="NZ_BAAAQR010000003.1"/>
</dbReference>
<dbReference type="PANTHER" id="PTHR30012:SF0">
    <property type="entry name" value="TYPE II SECRETION SYSTEM PROTEIN F-RELATED"/>
    <property type="match status" value="1"/>
</dbReference>
<dbReference type="InterPro" id="IPR018076">
    <property type="entry name" value="T2SS_GspF_dom"/>
</dbReference>
<dbReference type="Pfam" id="PF00482">
    <property type="entry name" value="T2SSF"/>
    <property type="match status" value="2"/>
</dbReference>
<feature type="domain" description="Type II secretion system protein GspF" evidence="10">
    <location>
        <begin position="73"/>
        <end position="196"/>
    </location>
</feature>
<evidence type="ECO:0000313" key="11">
    <source>
        <dbReference type="EMBL" id="GAA2141984.1"/>
    </source>
</evidence>
<evidence type="ECO:0000256" key="5">
    <source>
        <dbReference type="ARBA" id="ARBA00022692"/>
    </source>
</evidence>
<keyword evidence="5 8" id="KW-0812">Transmembrane</keyword>